<dbReference type="GO" id="GO:0005634">
    <property type="term" value="C:nucleus"/>
    <property type="evidence" value="ECO:0007669"/>
    <property type="project" value="UniProtKB-SubCell"/>
</dbReference>
<feature type="domain" description="C2H2-type" evidence="10">
    <location>
        <begin position="105"/>
        <end position="132"/>
    </location>
</feature>
<gene>
    <name evidence="12" type="primary">LOC105044475</name>
</gene>
<dbReference type="RefSeq" id="XP_010920697.2">
    <property type="nucleotide sequence ID" value="XM_010922395.2"/>
</dbReference>
<dbReference type="PANTHER" id="PTHR26374">
    <property type="entry name" value="ZINC FINGER PROTEIN ZAT5"/>
    <property type="match status" value="1"/>
</dbReference>
<keyword evidence="4 9" id="KW-0863">Zinc-finger</keyword>
<reference evidence="12" key="1">
    <citation type="submission" date="2025-08" db="UniProtKB">
        <authorList>
            <consortium name="RefSeq"/>
        </authorList>
    </citation>
    <scope>IDENTIFICATION</scope>
</reference>
<dbReference type="GO" id="GO:0008270">
    <property type="term" value="F:zinc ion binding"/>
    <property type="evidence" value="ECO:0007669"/>
    <property type="project" value="UniProtKB-KW"/>
</dbReference>
<keyword evidence="7" id="KW-0804">Transcription</keyword>
<organism evidence="11 12">
    <name type="scientific">Elaeis guineensis var. tenera</name>
    <name type="common">Oil palm</name>
    <dbReference type="NCBI Taxonomy" id="51953"/>
    <lineage>
        <taxon>Eukaryota</taxon>
        <taxon>Viridiplantae</taxon>
        <taxon>Streptophyta</taxon>
        <taxon>Embryophyta</taxon>
        <taxon>Tracheophyta</taxon>
        <taxon>Spermatophyta</taxon>
        <taxon>Magnoliopsida</taxon>
        <taxon>Liliopsida</taxon>
        <taxon>Arecaceae</taxon>
        <taxon>Arecoideae</taxon>
        <taxon>Cocoseae</taxon>
        <taxon>Elaeidinae</taxon>
        <taxon>Elaeis</taxon>
    </lineage>
</organism>
<evidence type="ECO:0000256" key="8">
    <source>
        <dbReference type="ARBA" id="ARBA00023242"/>
    </source>
</evidence>
<comment type="subcellular location">
    <subcellularLocation>
        <location evidence="1">Nucleus</location>
    </subcellularLocation>
</comment>
<dbReference type="InterPro" id="IPR036236">
    <property type="entry name" value="Znf_C2H2_sf"/>
</dbReference>
<dbReference type="OrthoDB" id="9411774at2759"/>
<protein>
    <submittedName>
        <fullName evidence="12">Zinc finger protein ZAT12</fullName>
    </submittedName>
</protein>
<dbReference type="Gene3D" id="3.30.160.60">
    <property type="entry name" value="Classic Zinc Finger"/>
    <property type="match status" value="1"/>
</dbReference>
<keyword evidence="11" id="KW-1185">Reference proteome</keyword>
<keyword evidence="8" id="KW-0539">Nucleus</keyword>
<evidence type="ECO:0000256" key="9">
    <source>
        <dbReference type="PROSITE-ProRule" id="PRU00042"/>
    </source>
</evidence>
<evidence type="ECO:0000256" key="2">
    <source>
        <dbReference type="ARBA" id="ARBA00022723"/>
    </source>
</evidence>
<feature type="domain" description="C2H2-type" evidence="10">
    <location>
        <begin position="150"/>
        <end position="177"/>
    </location>
</feature>
<dbReference type="SUPFAM" id="SSF57667">
    <property type="entry name" value="beta-beta-alpha zinc fingers"/>
    <property type="match status" value="1"/>
</dbReference>
<evidence type="ECO:0000256" key="7">
    <source>
        <dbReference type="ARBA" id="ARBA00023163"/>
    </source>
</evidence>
<dbReference type="Proteomes" id="UP000504607">
    <property type="component" value="Chromosome 5"/>
</dbReference>
<evidence type="ECO:0000313" key="12">
    <source>
        <dbReference type="RefSeq" id="XP_010920697.2"/>
    </source>
</evidence>
<evidence type="ECO:0000256" key="5">
    <source>
        <dbReference type="ARBA" id="ARBA00022833"/>
    </source>
</evidence>
<proteinExistence type="predicted"/>
<evidence type="ECO:0000256" key="1">
    <source>
        <dbReference type="ARBA" id="ARBA00004123"/>
    </source>
</evidence>
<keyword evidence="3" id="KW-0677">Repeat</keyword>
<dbReference type="PROSITE" id="PS50157">
    <property type="entry name" value="ZINC_FINGER_C2H2_2"/>
    <property type="match status" value="2"/>
</dbReference>
<accession>A0A6I9RBK2</accession>
<evidence type="ECO:0000313" key="11">
    <source>
        <dbReference type="Proteomes" id="UP000504607"/>
    </source>
</evidence>
<name>A0A6I9RBK2_ELAGV</name>
<keyword evidence="2" id="KW-0479">Metal-binding</keyword>
<keyword evidence="5" id="KW-0862">Zinc</keyword>
<evidence type="ECO:0000256" key="4">
    <source>
        <dbReference type="ARBA" id="ARBA00022771"/>
    </source>
</evidence>
<dbReference type="SMART" id="SM00355">
    <property type="entry name" value="ZnF_C2H2"/>
    <property type="match status" value="2"/>
</dbReference>
<dbReference type="PANTHER" id="PTHR26374:SF379">
    <property type="entry name" value="ZINC FINGER PROTEIN ZAT12"/>
    <property type="match status" value="1"/>
</dbReference>
<dbReference type="PROSITE" id="PS00028">
    <property type="entry name" value="ZINC_FINGER_C2H2_1"/>
    <property type="match status" value="2"/>
</dbReference>
<keyword evidence="6" id="KW-0805">Transcription regulation</keyword>
<evidence type="ECO:0000259" key="10">
    <source>
        <dbReference type="PROSITE" id="PS50157"/>
    </source>
</evidence>
<dbReference type="Pfam" id="PF13912">
    <property type="entry name" value="zf-C2H2_6"/>
    <property type="match status" value="2"/>
</dbReference>
<evidence type="ECO:0000256" key="6">
    <source>
        <dbReference type="ARBA" id="ARBA00023015"/>
    </source>
</evidence>
<evidence type="ECO:0000256" key="3">
    <source>
        <dbReference type="ARBA" id="ARBA00022737"/>
    </source>
</evidence>
<sequence>MTQETKPKSNRQNLPLQRMVTNAKGLLQRNDAIIEIILICGTMWHVSVGSMKPLKHGYLAKFPMAGREEGEMESPNMANLLLLLSCNGAKARNMHGIKKPTGRVYECKTCNRRFPTFQALGGHRTSHMRPRFRRDWVEQTKKERPKPRVHECPICGLEFPMGQALGGHMRRHKPTEADEACTEKKGGAGKVLCLDLNLTPLENDLELTALELGLAL</sequence>
<dbReference type="InParanoid" id="A0A6I9RBK2"/>
<dbReference type="AlphaFoldDB" id="A0A6I9RBK2"/>
<dbReference type="InterPro" id="IPR013087">
    <property type="entry name" value="Znf_C2H2_type"/>
</dbReference>